<dbReference type="AlphaFoldDB" id="A0AAD9RH29"/>
<keyword evidence="2" id="KW-1185">Reference proteome</keyword>
<organism evidence="1 2">
    <name type="scientific">Odynerus spinipes</name>
    <dbReference type="NCBI Taxonomy" id="1348599"/>
    <lineage>
        <taxon>Eukaryota</taxon>
        <taxon>Metazoa</taxon>
        <taxon>Ecdysozoa</taxon>
        <taxon>Arthropoda</taxon>
        <taxon>Hexapoda</taxon>
        <taxon>Insecta</taxon>
        <taxon>Pterygota</taxon>
        <taxon>Neoptera</taxon>
        <taxon>Endopterygota</taxon>
        <taxon>Hymenoptera</taxon>
        <taxon>Apocrita</taxon>
        <taxon>Aculeata</taxon>
        <taxon>Vespoidea</taxon>
        <taxon>Vespidae</taxon>
        <taxon>Eumeninae</taxon>
        <taxon>Odynerus</taxon>
    </lineage>
</organism>
<accession>A0AAD9RH29</accession>
<dbReference type="Pfam" id="PF14978">
    <property type="entry name" value="MRP-63"/>
    <property type="match status" value="1"/>
</dbReference>
<dbReference type="GO" id="GO:0003735">
    <property type="term" value="F:structural constituent of ribosome"/>
    <property type="evidence" value="ECO:0007669"/>
    <property type="project" value="TreeGrafter"/>
</dbReference>
<dbReference type="Proteomes" id="UP001258017">
    <property type="component" value="Unassembled WGS sequence"/>
</dbReference>
<gene>
    <name evidence="1" type="ORF">KPH14_010826</name>
</gene>
<dbReference type="GO" id="GO:0032543">
    <property type="term" value="P:mitochondrial translation"/>
    <property type="evidence" value="ECO:0007669"/>
    <property type="project" value="TreeGrafter"/>
</dbReference>
<dbReference type="EMBL" id="JAIFRP010000084">
    <property type="protein sequence ID" value="KAK2579523.1"/>
    <property type="molecule type" value="Genomic_DNA"/>
</dbReference>
<evidence type="ECO:0000313" key="1">
    <source>
        <dbReference type="EMBL" id="KAK2579523.1"/>
    </source>
</evidence>
<reference evidence="1" key="2">
    <citation type="journal article" date="2023" name="Commun. Biol.">
        <title>Intrasexual cuticular hydrocarbon dimorphism in a wasp sheds light on hydrocarbon biosynthesis genes in Hymenoptera.</title>
        <authorList>
            <person name="Moris V.C."/>
            <person name="Podsiadlowski L."/>
            <person name="Martin S."/>
            <person name="Oeyen J.P."/>
            <person name="Donath A."/>
            <person name="Petersen M."/>
            <person name="Wilbrandt J."/>
            <person name="Misof B."/>
            <person name="Liedtke D."/>
            <person name="Thamm M."/>
            <person name="Scheiner R."/>
            <person name="Schmitt T."/>
            <person name="Niehuis O."/>
        </authorList>
    </citation>
    <scope>NUCLEOTIDE SEQUENCE</scope>
    <source>
        <strain evidence="1">GBR_01_08_01A</strain>
    </source>
</reference>
<sequence>MKVTARLLREIPYRFRGKNRIVKEPKFIDLLRLRHDFEREERNMLILRHPYLTFEQSHGHMKDLKTINKMKIFEAEKIEKFSKRITIADRLNHLMVSESWD</sequence>
<evidence type="ECO:0008006" key="3">
    <source>
        <dbReference type="Google" id="ProtNLM"/>
    </source>
</evidence>
<name>A0AAD9RH29_9HYME</name>
<evidence type="ECO:0000313" key="2">
    <source>
        <dbReference type="Proteomes" id="UP001258017"/>
    </source>
</evidence>
<dbReference type="InterPro" id="IPR016576">
    <property type="entry name" value="Ribosomal_mL63"/>
</dbReference>
<reference evidence="1" key="1">
    <citation type="submission" date="2021-08" db="EMBL/GenBank/DDBJ databases">
        <authorList>
            <person name="Misof B."/>
            <person name="Oliver O."/>
            <person name="Podsiadlowski L."/>
            <person name="Donath A."/>
            <person name="Peters R."/>
            <person name="Mayer C."/>
            <person name="Rust J."/>
            <person name="Gunkel S."/>
            <person name="Lesny P."/>
            <person name="Martin S."/>
            <person name="Oeyen J.P."/>
            <person name="Petersen M."/>
            <person name="Panagiotis P."/>
            <person name="Wilbrandt J."/>
            <person name="Tanja T."/>
        </authorList>
    </citation>
    <scope>NUCLEOTIDE SEQUENCE</scope>
    <source>
        <strain evidence="1">GBR_01_08_01A</strain>
        <tissue evidence="1">Thorax + abdomen</tissue>
    </source>
</reference>
<comment type="caution">
    <text evidence="1">The sequence shown here is derived from an EMBL/GenBank/DDBJ whole genome shotgun (WGS) entry which is preliminary data.</text>
</comment>
<proteinExistence type="predicted"/>
<dbReference type="PANTHER" id="PTHR14520:SF4">
    <property type="entry name" value="LARGE RIBOSOMAL SUBUNIT PROTEIN ML63"/>
    <property type="match status" value="1"/>
</dbReference>
<protein>
    <recommendedName>
        <fullName evidence="3">Ribosomal protein 63, mitochondrial</fullName>
    </recommendedName>
</protein>
<dbReference type="PANTHER" id="PTHR14520">
    <property type="entry name" value="MITOCHONDRIAL RIBOSOMAL PROTEIN 63"/>
    <property type="match status" value="1"/>
</dbReference>
<dbReference type="GO" id="GO:0005761">
    <property type="term" value="C:mitochondrial ribosome"/>
    <property type="evidence" value="ECO:0007669"/>
    <property type="project" value="InterPro"/>
</dbReference>